<sequence length="74" mass="8674">MFLCVSIFINDRYSKYEFCFVLLCIPPFEHGVTAHGIEHTTEDRNLLGLTKISRDTTTKYERRRKAQNIFMGTV</sequence>
<name>A0A0B6Y882_9EUPU</name>
<reference evidence="1" key="1">
    <citation type="submission" date="2014-12" db="EMBL/GenBank/DDBJ databases">
        <title>Insight into the proteome of Arion vulgaris.</title>
        <authorList>
            <person name="Aradska J."/>
            <person name="Bulat T."/>
            <person name="Smidak R."/>
            <person name="Sarate P."/>
            <person name="Gangsoo J."/>
            <person name="Sialana F."/>
            <person name="Bilban M."/>
            <person name="Lubec G."/>
        </authorList>
    </citation>
    <scope>NUCLEOTIDE SEQUENCE</scope>
    <source>
        <tissue evidence="1">Skin</tissue>
    </source>
</reference>
<evidence type="ECO:0000313" key="1">
    <source>
        <dbReference type="EMBL" id="CEK52343.1"/>
    </source>
</evidence>
<protein>
    <submittedName>
        <fullName evidence="1">Uncharacterized protein</fullName>
    </submittedName>
</protein>
<gene>
    <name evidence="1" type="primary">ORF16410</name>
</gene>
<proteinExistence type="predicted"/>
<accession>A0A0B6Y882</accession>
<dbReference type="EMBL" id="HACG01005478">
    <property type="protein sequence ID" value="CEK52343.1"/>
    <property type="molecule type" value="Transcribed_RNA"/>
</dbReference>
<organism evidence="1">
    <name type="scientific">Arion vulgaris</name>
    <dbReference type="NCBI Taxonomy" id="1028688"/>
    <lineage>
        <taxon>Eukaryota</taxon>
        <taxon>Metazoa</taxon>
        <taxon>Spiralia</taxon>
        <taxon>Lophotrochozoa</taxon>
        <taxon>Mollusca</taxon>
        <taxon>Gastropoda</taxon>
        <taxon>Heterobranchia</taxon>
        <taxon>Euthyneura</taxon>
        <taxon>Panpulmonata</taxon>
        <taxon>Eupulmonata</taxon>
        <taxon>Stylommatophora</taxon>
        <taxon>Helicina</taxon>
        <taxon>Arionoidea</taxon>
        <taxon>Arionidae</taxon>
        <taxon>Arion</taxon>
    </lineage>
</organism>
<dbReference type="AlphaFoldDB" id="A0A0B6Y882"/>